<gene>
    <name evidence="3" type="ORF">H4O24_17395</name>
</gene>
<evidence type="ECO:0000313" key="3">
    <source>
        <dbReference type="EMBL" id="QNE06853.1"/>
    </source>
</evidence>
<keyword evidence="2" id="KW-0812">Transmembrane</keyword>
<sequence>MIHKMAAARSVAEDRTLYWTLSFYLPRSRIGQVPDGSPCDRSLALSQAIDPLFNDIADRSRQQKVPDRLFCAGPAETLAFDMPDLVEWMTEGSAFAVPIELERRSRCISLRRFWYRYPDGAFSWNLGFEYRYGADLAAERSGTVPATYYFLSLLQKLAWPKEFNPGRGSEGLDALVGLTVTRAMGEAQAVPFWDFVAECYRADRGRLETDCAITLPFFSEAVENVPSIEMPGLTVPANRSSFYFHDRQFFDLIEPVENGVLVKRRTRVPDAEFRQYPELIAQQKALQPSSPHVLLGPDYWRSVRRPRSRPAETRLAYLFLAGFSQNIIDFTNQEASEVLDSLDPIYPKSDEQEEEGFFVRFANPRAMITFVPRSRTLEVGNDHIGTCPYAFLIHALAMHNEALTREQEEETFRAIDEIQSKIDSGSFAEAEAQINAVRRAAFEKYERHRYRNPFRYDTERDVFEELELLRGTSRLKEAYQGALAALEEDVRDLHRRQREKDDEHSQTQERLLNLLFGILGVSGVIQVVFQVEQFAHDRASNWQNWTFAILSLTMPIAMALALPVAIAWYVRRRSR</sequence>
<dbReference type="EMBL" id="CP060053">
    <property type="protein sequence ID" value="QNE06853.1"/>
    <property type="molecule type" value="Genomic_DNA"/>
</dbReference>
<dbReference type="RefSeq" id="WP_185885785.1">
    <property type="nucleotide sequence ID" value="NZ_CP060053.1"/>
</dbReference>
<geneLocation type="plasmid" evidence="3 4">
    <name>plas1</name>
</geneLocation>
<evidence type="ECO:0000256" key="2">
    <source>
        <dbReference type="SAM" id="Phobius"/>
    </source>
</evidence>
<proteinExistence type="predicted"/>
<protein>
    <submittedName>
        <fullName evidence="3">Uncharacterized protein</fullName>
    </submittedName>
</protein>
<evidence type="ECO:0000313" key="4">
    <source>
        <dbReference type="Proteomes" id="UP000515297"/>
    </source>
</evidence>
<name>A0A7G6VYN8_9SPHN</name>
<feature type="transmembrane region" description="Helical" evidence="2">
    <location>
        <begin position="511"/>
        <end position="529"/>
    </location>
</feature>
<accession>A0A7G6VYN8</accession>
<keyword evidence="2" id="KW-1133">Transmembrane helix</keyword>
<evidence type="ECO:0000256" key="1">
    <source>
        <dbReference type="SAM" id="Coils"/>
    </source>
</evidence>
<feature type="transmembrane region" description="Helical" evidence="2">
    <location>
        <begin position="549"/>
        <end position="570"/>
    </location>
</feature>
<organism evidence="3 4">
    <name type="scientific">Croceicoccus marinus</name>
    <dbReference type="NCBI Taxonomy" id="450378"/>
    <lineage>
        <taxon>Bacteria</taxon>
        <taxon>Pseudomonadati</taxon>
        <taxon>Pseudomonadota</taxon>
        <taxon>Alphaproteobacteria</taxon>
        <taxon>Sphingomonadales</taxon>
        <taxon>Erythrobacteraceae</taxon>
        <taxon>Croceicoccus</taxon>
    </lineage>
</organism>
<feature type="coiled-coil region" evidence="1">
    <location>
        <begin position="476"/>
        <end position="503"/>
    </location>
</feature>
<keyword evidence="1" id="KW-0175">Coiled coil</keyword>
<keyword evidence="2" id="KW-0472">Membrane</keyword>
<dbReference type="AlphaFoldDB" id="A0A7G6VYN8"/>
<reference evidence="3 4" key="1">
    <citation type="submission" date="2020-08" db="EMBL/GenBank/DDBJ databases">
        <authorList>
            <person name="Liu G."/>
            <person name="Sun C."/>
        </authorList>
    </citation>
    <scope>NUCLEOTIDE SEQUENCE [LARGE SCALE GENOMIC DNA]</scope>
    <source>
        <strain evidence="3 4">OT19</strain>
        <plasmid evidence="3 4">plas1</plasmid>
    </source>
</reference>
<keyword evidence="3" id="KW-0614">Plasmid</keyword>
<dbReference type="Proteomes" id="UP000515297">
    <property type="component" value="Plasmid plas1"/>
</dbReference>